<evidence type="ECO:0000256" key="1">
    <source>
        <dbReference type="ARBA" id="ARBA00008791"/>
    </source>
</evidence>
<dbReference type="CDD" id="cd00293">
    <property type="entry name" value="USP-like"/>
    <property type="match status" value="1"/>
</dbReference>
<dbReference type="Proteomes" id="UP001149822">
    <property type="component" value="Unassembled WGS sequence"/>
</dbReference>
<accession>A0ABT4J8Y9</accession>
<dbReference type="SUPFAM" id="SSF52402">
    <property type="entry name" value="Adenine nucleotide alpha hydrolases-like"/>
    <property type="match status" value="1"/>
</dbReference>
<protein>
    <submittedName>
        <fullName evidence="3">Universal stress protein</fullName>
    </submittedName>
</protein>
<evidence type="ECO:0000313" key="4">
    <source>
        <dbReference type="Proteomes" id="UP001149822"/>
    </source>
</evidence>
<dbReference type="PANTHER" id="PTHR46268">
    <property type="entry name" value="STRESS RESPONSE PROTEIN NHAX"/>
    <property type="match status" value="1"/>
</dbReference>
<comment type="caution">
    <text evidence="3">The sequence shown here is derived from an EMBL/GenBank/DDBJ whole genome shotgun (WGS) entry which is preliminary data.</text>
</comment>
<keyword evidence="4" id="KW-1185">Reference proteome</keyword>
<organism evidence="3 4">
    <name type="scientific">Paracoccus benzoatiresistens</name>
    <dbReference type="NCBI Taxonomy" id="2997341"/>
    <lineage>
        <taxon>Bacteria</taxon>
        <taxon>Pseudomonadati</taxon>
        <taxon>Pseudomonadota</taxon>
        <taxon>Alphaproteobacteria</taxon>
        <taxon>Rhodobacterales</taxon>
        <taxon>Paracoccaceae</taxon>
        <taxon>Paracoccus</taxon>
    </lineage>
</organism>
<evidence type="ECO:0000259" key="2">
    <source>
        <dbReference type="Pfam" id="PF00582"/>
    </source>
</evidence>
<gene>
    <name evidence="3" type="ORF">OU682_18440</name>
</gene>
<name>A0ABT4J8Y9_9RHOB</name>
<feature type="domain" description="UspA" evidence="2">
    <location>
        <begin position="158"/>
        <end position="277"/>
    </location>
</feature>
<dbReference type="Gene3D" id="3.40.50.12370">
    <property type="match status" value="1"/>
</dbReference>
<evidence type="ECO:0000313" key="3">
    <source>
        <dbReference type="EMBL" id="MCZ0963585.1"/>
    </source>
</evidence>
<proteinExistence type="inferred from homology"/>
<dbReference type="Pfam" id="PF00582">
    <property type="entry name" value="Usp"/>
    <property type="match status" value="1"/>
</dbReference>
<comment type="similarity">
    <text evidence="1">Belongs to the universal stress protein A family.</text>
</comment>
<dbReference type="RefSeq" id="WP_268943678.1">
    <property type="nucleotide sequence ID" value="NZ_JAPTYD010000043.1"/>
</dbReference>
<dbReference type="PANTHER" id="PTHR46268:SF15">
    <property type="entry name" value="UNIVERSAL STRESS PROTEIN HP_0031"/>
    <property type="match status" value="1"/>
</dbReference>
<dbReference type="EMBL" id="JAPTYD010000043">
    <property type="protein sequence ID" value="MCZ0963585.1"/>
    <property type="molecule type" value="Genomic_DNA"/>
</dbReference>
<dbReference type="InterPro" id="IPR006016">
    <property type="entry name" value="UspA"/>
</dbReference>
<sequence>MVENIKSVLVGLTKEFGPEETSSAIGYGLSLAQAAGAHLTVQAASQRIDLQHQDTTWPLSDLAGGANAQLQRLAREAVASVEADAAAAGVVAVTFAPHLSYPAMLASFRALAHVHDLTVIDAEPEPLHPDRDLIEALLVASGRPLLVVPHGWDTFRARRMCVAWDGSGRAARAVHDALPLLRAAEEVRIVAVTGEKALPEAVPGAELAPHLARHGVPVEVQSLVTTDGDVAQTLRDAVTDFGAEMMVMGGYVHSRLRELLFGGVTQSLLRNTPVPLFMSY</sequence>
<reference evidence="3" key="1">
    <citation type="submission" date="2022-12" db="EMBL/GenBank/DDBJ databases">
        <title>Paracoccus sp. EF6 isolated from a lake water.</title>
        <authorList>
            <person name="Liu H."/>
        </authorList>
    </citation>
    <scope>NUCLEOTIDE SEQUENCE</scope>
    <source>
        <strain evidence="3">EF6</strain>
    </source>
</reference>